<protein>
    <submittedName>
        <fullName evidence="1">Uncharacterized protein</fullName>
    </submittedName>
</protein>
<dbReference type="Proteomes" id="UP000298021">
    <property type="component" value="Unassembled WGS sequence"/>
</dbReference>
<accession>A0A4Z0JQ19</accession>
<evidence type="ECO:0000313" key="2">
    <source>
        <dbReference type="Proteomes" id="UP000298021"/>
    </source>
</evidence>
<keyword evidence="2" id="KW-1185">Reference proteome</keyword>
<organism evidence="1 2">
    <name type="scientific">Companilactobacillus suantsaicola</name>
    <dbReference type="NCBI Taxonomy" id="2487723"/>
    <lineage>
        <taxon>Bacteria</taxon>
        <taxon>Bacillati</taxon>
        <taxon>Bacillota</taxon>
        <taxon>Bacilli</taxon>
        <taxon>Lactobacillales</taxon>
        <taxon>Lactobacillaceae</taxon>
        <taxon>Companilactobacillus</taxon>
    </lineage>
</organism>
<sequence length="94" mass="10651">MRIDSQLITPFFYCLLSALPIRDSYAVVEDNHEPFGFADIETVMESLKGDRNPYSALPIRDSYEVAKDNQEPSTSLIKQILPNVAIYDKIVSII</sequence>
<comment type="caution">
    <text evidence="1">The sequence shown here is derived from an EMBL/GenBank/DDBJ whole genome shotgun (WGS) entry which is preliminary data.</text>
</comment>
<gene>
    <name evidence="1" type="ORF">EGT49_00850</name>
</gene>
<dbReference type="AlphaFoldDB" id="A0A4Z0JQ19"/>
<name>A0A4Z0JQ19_9LACO</name>
<dbReference type="EMBL" id="RKLY01000002">
    <property type="protein sequence ID" value="TGD25034.1"/>
    <property type="molecule type" value="Genomic_DNA"/>
</dbReference>
<reference evidence="1 2" key="1">
    <citation type="submission" date="2018-10" db="EMBL/GenBank/DDBJ databases">
        <title>Lactobacillus sp. R7 and Lactobacillus sp. R19 isolated from fermented mustard green product of Taiwan.</title>
        <authorList>
            <person name="Lin S.-T."/>
        </authorList>
    </citation>
    <scope>NUCLEOTIDE SEQUENCE [LARGE SCALE GENOMIC DNA]</scope>
    <source>
        <strain evidence="1 2">BCRC 81127</strain>
    </source>
</reference>
<evidence type="ECO:0000313" key="1">
    <source>
        <dbReference type="EMBL" id="TGD25034.1"/>
    </source>
</evidence>
<proteinExistence type="predicted"/>